<sequence length="454" mass="48374">MSSILSPSESLAFNGFLSSVDVGDVLEWSGLNSANLAEHLQPPRGKEALAKATKDLMSLEAPELSFGANNAGNIHNPAKEGVSASTSISTMGAPVTSVQRSTATAPNYWPGFGSDPPASSQRQYTYGFGAHSHDYRPSSSSPTSSSRVQDPWSSSHFPAPLPHSQSDSSLRHHRPSSPSPFVLPPIPDHAPYSYQQPSHNNTRPPSISLQSAPAVIPPFSNSKRSHPQDHDADLTSTKRRRPSTADVEMKPPPIVTLAPSTSNASSSPPSSTATPTSEHAGPQSRQSLLSPSQKRANHIQSEQKRRANIRRGYEALCEAVPALREAIKLEESGSLNGLESSSSKSAPSKRKKKGKGAAEAAAVEEVQDKAGLDGRAGPRSENVVLQKTIDHLNALLNERTELLQRLQYARNLLPSNHPALVVSPEHLDSQTGVPLWDREWGGGTGLGADGDGDD</sequence>
<dbReference type="Gene3D" id="4.10.280.10">
    <property type="entry name" value="Helix-loop-helix DNA-binding domain"/>
    <property type="match status" value="1"/>
</dbReference>
<feature type="region of interest" description="Disordered" evidence="6">
    <location>
        <begin position="334"/>
        <end position="362"/>
    </location>
</feature>
<feature type="region of interest" description="Disordered" evidence="6">
    <location>
        <begin position="108"/>
        <end position="306"/>
    </location>
</feature>
<feature type="compositionally biased region" description="Low complexity" evidence="6">
    <location>
        <begin position="137"/>
        <end position="146"/>
    </location>
</feature>
<proteinExistence type="predicted"/>
<comment type="subcellular location">
    <subcellularLocation>
        <location evidence="1">Nucleus</location>
    </subcellularLocation>
</comment>
<feature type="domain" description="BHLH" evidence="7">
    <location>
        <begin position="293"/>
        <end position="395"/>
    </location>
</feature>
<dbReference type="PROSITE" id="PS50888">
    <property type="entry name" value="BHLH"/>
    <property type="match status" value="1"/>
</dbReference>
<keyword evidence="2" id="KW-0805">Transcription regulation</keyword>
<gene>
    <name evidence="8" type="ORF">GFSPODELE1_LOCUS10665</name>
</gene>
<dbReference type="Pfam" id="PF00010">
    <property type="entry name" value="HLH"/>
    <property type="match status" value="1"/>
</dbReference>
<keyword evidence="3" id="KW-0238">DNA-binding</keyword>
<feature type="compositionally biased region" description="Polar residues" evidence="6">
    <location>
        <begin position="193"/>
        <end position="211"/>
    </location>
</feature>
<dbReference type="InterPro" id="IPR036638">
    <property type="entry name" value="HLH_DNA-bd_sf"/>
</dbReference>
<evidence type="ECO:0000313" key="8">
    <source>
        <dbReference type="EMBL" id="CAL1716248.1"/>
    </source>
</evidence>
<keyword evidence="9" id="KW-1185">Reference proteome</keyword>
<evidence type="ECO:0000256" key="2">
    <source>
        <dbReference type="ARBA" id="ARBA00023015"/>
    </source>
</evidence>
<dbReference type="PANTHER" id="PTHR15741">
    <property type="entry name" value="BASIC HELIX-LOOP-HELIX ZIP TRANSCRIPTION FACTOR"/>
    <property type="match status" value="1"/>
</dbReference>
<evidence type="ECO:0000313" key="9">
    <source>
        <dbReference type="Proteomes" id="UP001497453"/>
    </source>
</evidence>
<dbReference type="InterPro" id="IPR011598">
    <property type="entry name" value="bHLH_dom"/>
</dbReference>
<evidence type="ECO:0000256" key="4">
    <source>
        <dbReference type="ARBA" id="ARBA00023163"/>
    </source>
</evidence>
<feature type="compositionally biased region" description="Low complexity" evidence="6">
    <location>
        <begin position="334"/>
        <end position="346"/>
    </location>
</feature>
<accession>A0ABP1EA93</accession>
<keyword evidence="5" id="KW-0539">Nucleus</keyword>
<feature type="compositionally biased region" description="Polar residues" evidence="6">
    <location>
        <begin position="147"/>
        <end position="156"/>
    </location>
</feature>
<dbReference type="EMBL" id="OZ037952">
    <property type="protein sequence ID" value="CAL1716248.1"/>
    <property type="molecule type" value="Genomic_DNA"/>
</dbReference>
<reference evidence="9" key="1">
    <citation type="submission" date="2024-04" db="EMBL/GenBank/DDBJ databases">
        <authorList>
            <person name="Shaw F."/>
            <person name="Minotto A."/>
        </authorList>
    </citation>
    <scope>NUCLEOTIDE SEQUENCE [LARGE SCALE GENOMIC DNA]</scope>
</reference>
<feature type="compositionally biased region" description="Low complexity" evidence="6">
    <location>
        <begin position="258"/>
        <end position="293"/>
    </location>
</feature>
<name>A0ABP1EA93_9APHY</name>
<feature type="region of interest" description="Disordered" evidence="6">
    <location>
        <begin position="433"/>
        <end position="454"/>
    </location>
</feature>
<protein>
    <recommendedName>
        <fullName evidence="7">BHLH domain-containing protein</fullName>
    </recommendedName>
</protein>
<dbReference type="SUPFAM" id="SSF47459">
    <property type="entry name" value="HLH, helix-loop-helix DNA-binding domain"/>
    <property type="match status" value="1"/>
</dbReference>
<feature type="compositionally biased region" description="Gly residues" evidence="6">
    <location>
        <begin position="441"/>
        <end position="454"/>
    </location>
</feature>
<evidence type="ECO:0000256" key="3">
    <source>
        <dbReference type="ARBA" id="ARBA00023125"/>
    </source>
</evidence>
<feature type="compositionally biased region" description="Pro residues" evidence="6">
    <location>
        <begin position="177"/>
        <end position="188"/>
    </location>
</feature>
<evidence type="ECO:0000256" key="6">
    <source>
        <dbReference type="SAM" id="MobiDB-lite"/>
    </source>
</evidence>
<evidence type="ECO:0000259" key="7">
    <source>
        <dbReference type="PROSITE" id="PS50888"/>
    </source>
</evidence>
<dbReference type="InterPro" id="IPR052207">
    <property type="entry name" value="Max-like/E-box_TFs"/>
</dbReference>
<dbReference type="PANTHER" id="PTHR15741:SF27">
    <property type="entry name" value="TRANSCRIPTION FACTOR AP-4"/>
    <property type="match status" value="1"/>
</dbReference>
<organism evidence="8 9">
    <name type="scientific">Somion occarium</name>
    <dbReference type="NCBI Taxonomy" id="3059160"/>
    <lineage>
        <taxon>Eukaryota</taxon>
        <taxon>Fungi</taxon>
        <taxon>Dikarya</taxon>
        <taxon>Basidiomycota</taxon>
        <taxon>Agaricomycotina</taxon>
        <taxon>Agaricomycetes</taxon>
        <taxon>Polyporales</taxon>
        <taxon>Cerrenaceae</taxon>
        <taxon>Somion</taxon>
    </lineage>
</organism>
<evidence type="ECO:0000256" key="5">
    <source>
        <dbReference type="ARBA" id="ARBA00023242"/>
    </source>
</evidence>
<evidence type="ECO:0000256" key="1">
    <source>
        <dbReference type="ARBA" id="ARBA00004123"/>
    </source>
</evidence>
<dbReference type="Proteomes" id="UP001497453">
    <property type="component" value="Chromosome 9"/>
</dbReference>
<keyword evidence="4" id="KW-0804">Transcription</keyword>